<evidence type="ECO:0000313" key="1">
    <source>
        <dbReference type="EMBL" id="KXT71293.1"/>
    </source>
</evidence>
<dbReference type="Gene3D" id="3.40.30.10">
    <property type="entry name" value="Glutaredoxin"/>
    <property type="match status" value="1"/>
</dbReference>
<accession>A0A139N5T9</accession>
<comment type="caution">
    <text evidence="1">The sequence shown here is derived from an EMBL/GenBank/DDBJ whole genome shotgun (WGS) entry which is preliminary data.</text>
</comment>
<evidence type="ECO:0000313" key="2">
    <source>
        <dbReference type="Proteomes" id="UP000070096"/>
    </source>
</evidence>
<protein>
    <submittedName>
        <fullName evidence="1">Uncharacterized protein</fullName>
    </submittedName>
</protein>
<dbReference type="Proteomes" id="UP000070096">
    <property type="component" value="Unassembled WGS sequence"/>
</dbReference>
<reference evidence="1 2" key="1">
    <citation type="submission" date="2016-01" db="EMBL/GenBank/DDBJ databases">
        <title>Highly variable Streptococcus oralis are common among viridans streptococci isolated from primates.</title>
        <authorList>
            <person name="Denapaite D."/>
            <person name="Rieger M."/>
            <person name="Koendgen S."/>
            <person name="Brueckner R."/>
            <person name="Ochigava I."/>
            <person name="Kappeler P."/>
            <person name="Maetz-Rensing K."/>
            <person name="Leendertz F."/>
            <person name="Hakenbeck R."/>
        </authorList>
    </citation>
    <scope>NUCLEOTIDE SEQUENCE [LARGE SCALE GENOMIC DNA]</scope>
    <source>
        <strain evidence="1 2">DD07</strain>
    </source>
</reference>
<dbReference type="PATRIC" id="fig|1302.21.peg.1448"/>
<sequence>MIKIFFGSDPAIREQLTQQLTSYSIDFQGYEEKELTEQVFLEILKRTSDFFDLLNPNLVQYKLDNRLSLKQFIHRILSDKDKYLRLPIAMVDDVVYSGVSAEDVRMFIPKEHRKIERQYLFRKLEELETGRLFWRNFDLFRHQAELRWYELIDLLFTDESNDLGELKQIKDRFFLYKKKKQIPPEKWIDKASKIFLVEREDFFKKAISDLQYL</sequence>
<gene>
    <name evidence="1" type="ORF">SGODD07_01293</name>
</gene>
<proteinExistence type="predicted"/>
<dbReference type="EMBL" id="LQRC01000191">
    <property type="protein sequence ID" value="KXT71293.1"/>
    <property type="molecule type" value="Genomic_DNA"/>
</dbReference>
<dbReference type="AlphaFoldDB" id="A0A139N5T9"/>
<name>A0A139N5T9_STRGN</name>
<organism evidence="1 2">
    <name type="scientific">Streptococcus gordonii</name>
    <dbReference type="NCBI Taxonomy" id="1302"/>
    <lineage>
        <taxon>Bacteria</taxon>
        <taxon>Bacillati</taxon>
        <taxon>Bacillota</taxon>
        <taxon>Bacilli</taxon>
        <taxon>Lactobacillales</taxon>
        <taxon>Streptococcaceae</taxon>
        <taxon>Streptococcus</taxon>
    </lineage>
</organism>